<comment type="caution">
    <text evidence="3">The sequence shown here is derived from an EMBL/GenBank/DDBJ whole genome shotgun (WGS) entry which is preliminary data.</text>
</comment>
<keyword evidence="2" id="KW-0812">Transmembrane</keyword>
<accession>A0ABW4AWA4</accession>
<keyword evidence="4" id="KW-1185">Reference proteome</keyword>
<dbReference type="RefSeq" id="WP_317787204.1">
    <property type="nucleotide sequence ID" value="NZ_AP028461.1"/>
</dbReference>
<proteinExistence type="predicted"/>
<reference evidence="4" key="1">
    <citation type="journal article" date="2019" name="Int. J. Syst. Evol. Microbiol.">
        <title>The Global Catalogue of Microorganisms (GCM) 10K type strain sequencing project: providing services to taxonomists for standard genome sequencing and annotation.</title>
        <authorList>
            <consortium name="The Broad Institute Genomics Platform"/>
            <consortium name="The Broad Institute Genome Sequencing Center for Infectious Disease"/>
            <person name="Wu L."/>
            <person name="Ma J."/>
        </authorList>
    </citation>
    <scope>NUCLEOTIDE SEQUENCE [LARGE SCALE GENOMIC DNA]</scope>
    <source>
        <strain evidence="4">CCM 7526</strain>
    </source>
</reference>
<dbReference type="EMBL" id="JBHTMK010000073">
    <property type="protein sequence ID" value="MFD1373857.1"/>
    <property type="molecule type" value="Genomic_DNA"/>
</dbReference>
<evidence type="ECO:0008006" key="5">
    <source>
        <dbReference type="Google" id="ProtNLM"/>
    </source>
</evidence>
<gene>
    <name evidence="3" type="ORF">ACFQ5G_51740</name>
</gene>
<dbReference type="Proteomes" id="UP001597183">
    <property type="component" value="Unassembled WGS sequence"/>
</dbReference>
<keyword evidence="2" id="KW-1133">Transmembrane helix</keyword>
<organism evidence="3 4">
    <name type="scientific">Actinoplanes sichuanensis</name>
    <dbReference type="NCBI Taxonomy" id="512349"/>
    <lineage>
        <taxon>Bacteria</taxon>
        <taxon>Bacillati</taxon>
        <taxon>Actinomycetota</taxon>
        <taxon>Actinomycetes</taxon>
        <taxon>Micromonosporales</taxon>
        <taxon>Micromonosporaceae</taxon>
        <taxon>Actinoplanes</taxon>
    </lineage>
</organism>
<evidence type="ECO:0000313" key="4">
    <source>
        <dbReference type="Proteomes" id="UP001597183"/>
    </source>
</evidence>
<keyword evidence="2" id="KW-0472">Membrane</keyword>
<feature type="region of interest" description="Disordered" evidence="1">
    <location>
        <begin position="1"/>
        <end position="22"/>
    </location>
</feature>
<protein>
    <recommendedName>
        <fullName evidence="5">Type VII secretion protein EccB</fullName>
    </recommendedName>
</protein>
<evidence type="ECO:0000313" key="3">
    <source>
        <dbReference type="EMBL" id="MFD1373857.1"/>
    </source>
</evidence>
<evidence type="ECO:0000256" key="1">
    <source>
        <dbReference type="SAM" id="MobiDB-lite"/>
    </source>
</evidence>
<feature type="transmembrane region" description="Helical" evidence="2">
    <location>
        <begin position="32"/>
        <end position="53"/>
    </location>
</feature>
<sequence>MGSYAELGDAVQPADEEQHSDLTPGEIRLRRLLAAGGAIAVVVGLLVFVPRLLRDEPPPRWDPPDWAAPVFPFEPSTPAGAPRIFVSGPQVTAEFSTGDRMINATVAGRSPKWTIDLVEEHPADVGGRPATVRTAPNAVGVVWQLPDGRWLMVDGNSTEDEILRFARGLRPGSVSSAAPFGFAEVPPGLTLQQQSPWIMCLASPEIAAEVVPPSGICAYLPRLPDRLQPLPDAEPVTVGGSNGRYRKNRDGGEMRVDLGDGRILDVYWDRTIRLNRDGVIRFAEATGLAG</sequence>
<evidence type="ECO:0000256" key="2">
    <source>
        <dbReference type="SAM" id="Phobius"/>
    </source>
</evidence>
<name>A0ABW4AWA4_9ACTN</name>